<dbReference type="Pfam" id="PF00023">
    <property type="entry name" value="Ank"/>
    <property type="match status" value="1"/>
</dbReference>
<dbReference type="InterPro" id="IPR036770">
    <property type="entry name" value="Ankyrin_rpt-contain_sf"/>
</dbReference>
<protein>
    <submittedName>
        <fullName evidence="1">Uncharacterized protein</fullName>
    </submittedName>
</protein>
<dbReference type="SUPFAM" id="SSF48403">
    <property type="entry name" value="Ankyrin repeat"/>
    <property type="match status" value="1"/>
</dbReference>
<evidence type="ECO:0000313" key="1">
    <source>
        <dbReference type="EMBL" id="CAE0591919.1"/>
    </source>
</evidence>
<dbReference type="EMBL" id="HBIR01055108">
    <property type="protein sequence ID" value="CAE0591919.1"/>
    <property type="molecule type" value="Transcribed_RNA"/>
</dbReference>
<accession>A0A6U8PGB4</accession>
<dbReference type="AlphaFoldDB" id="A0A6U8PGB4"/>
<gene>
    <name evidence="1" type="ORF">EHUX00137_LOCUS42931</name>
</gene>
<dbReference type="InterPro" id="IPR002110">
    <property type="entry name" value="Ankyrin_rpt"/>
</dbReference>
<reference evidence="1" key="1">
    <citation type="submission" date="2021-01" db="EMBL/GenBank/DDBJ databases">
        <authorList>
            <person name="Corre E."/>
            <person name="Pelletier E."/>
            <person name="Niang G."/>
            <person name="Scheremetjew M."/>
            <person name="Finn R."/>
            <person name="Kale V."/>
            <person name="Holt S."/>
            <person name="Cochrane G."/>
            <person name="Meng A."/>
            <person name="Brown T."/>
            <person name="Cohen L."/>
        </authorList>
    </citation>
    <scope>NUCLEOTIDE SEQUENCE</scope>
    <source>
        <strain evidence="1">379</strain>
    </source>
</reference>
<proteinExistence type="predicted"/>
<dbReference type="Gene3D" id="1.25.40.20">
    <property type="entry name" value="Ankyrin repeat-containing domain"/>
    <property type="match status" value="1"/>
</dbReference>
<name>A0A6U8PGB4_EMIHU</name>
<organism evidence="1">
    <name type="scientific">Emiliania huxleyi</name>
    <name type="common">Coccolithophore</name>
    <name type="synonym">Pontosphaera huxleyi</name>
    <dbReference type="NCBI Taxonomy" id="2903"/>
    <lineage>
        <taxon>Eukaryota</taxon>
        <taxon>Haptista</taxon>
        <taxon>Haptophyta</taxon>
        <taxon>Prymnesiophyceae</taxon>
        <taxon>Isochrysidales</taxon>
        <taxon>Noelaerhabdaceae</taxon>
        <taxon>Emiliania</taxon>
    </lineage>
</organism>
<dbReference type="SMART" id="SM00248">
    <property type="entry name" value="ANK"/>
    <property type="match status" value="2"/>
</dbReference>
<sequence>MPTTRGQSRRARALVVPAATEALGCIDTVAEILGWLNMDEVSRLKAVHSDWARAARRLLVSVMYLGRQPLGTLLRNWRPHRHWPCDAALLSRIATHPAEVALDVGATAEGSPARASSWSWLSEEYEMPPIHYALCALSCRPQSEDVIRALICAAPTMVSETDGRGRLPLHYAARNSFVSLEIAEELLRVHPDAANQKEKDCMNGGPAVVPNTYPADLAITCICSTTVDKYCTLVAAMTVDGRAEHAPYMAKLLTQQSPLMSCGAWGLLIDRLVYLSRPGDGLADIATALAKSVVDGCWREIDRDVRQLFTALTWAEACELFGKPKALEVFDSRQLGARGKLDETRLDLRLRCNASLQQYPELLEPMRKFVRGGRPSLPWDKA</sequence>